<evidence type="ECO:0000313" key="1">
    <source>
        <dbReference type="EMBL" id="CAH1392306.1"/>
    </source>
</evidence>
<dbReference type="EMBL" id="OV725077">
    <property type="protein sequence ID" value="CAH1392306.1"/>
    <property type="molecule type" value="Genomic_DNA"/>
</dbReference>
<protein>
    <submittedName>
        <fullName evidence="1">Uncharacterized protein</fullName>
    </submittedName>
</protein>
<gene>
    <name evidence="1" type="ORF">NEZAVI_LOCUS3156</name>
</gene>
<evidence type="ECO:0000313" key="2">
    <source>
        <dbReference type="Proteomes" id="UP001152798"/>
    </source>
</evidence>
<organism evidence="1 2">
    <name type="scientific">Nezara viridula</name>
    <name type="common">Southern green stink bug</name>
    <name type="synonym">Cimex viridulus</name>
    <dbReference type="NCBI Taxonomy" id="85310"/>
    <lineage>
        <taxon>Eukaryota</taxon>
        <taxon>Metazoa</taxon>
        <taxon>Ecdysozoa</taxon>
        <taxon>Arthropoda</taxon>
        <taxon>Hexapoda</taxon>
        <taxon>Insecta</taxon>
        <taxon>Pterygota</taxon>
        <taxon>Neoptera</taxon>
        <taxon>Paraneoptera</taxon>
        <taxon>Hemiptera</taxon>
        <taxon>Heteroptera</taxon>
        <taxon>Panheteroptera</taxon>
        <taxon>Pentatomomorpha</taxon>
        <taxon>Pentatomoidea</taxon>
        <taxon>Pentatomidae</taxon>
        <taxon>Pentatominae</taxon>
        <taxon>Nezara</taxon>
    </lineage>
</organism>
<proteinExistence type="predicted"/>
<dbReference type="AlphaFoldDB" id="A0A9P0E601"/>
<sequence length="80" mass="8957">MTRISFLLRPSSQFVLEREGLLINCFACLHPVHSLHSLTVSVKSNQGLLSADAFCIFLLQVPGLQDEIPLLFLQGLFRCL</sequence>
<dbReference type="Proteomes" id="UP001152798">
    <property type="component" value="Chromosome 1"/>
</dbReference>
<name>A0A9P0E601_NEZVI</name>
<keyword evidence="2" id="KW-1185">Reference proteome</keyword>
<accession>A0A9P0E601</accession>
<reference evidence="1" key="1">
    <citation type="submission" date="2022-01" db="EMBL/GenBank/DDBJ databases">
        <authorList>
            <person name="King R."/>
        </authorList>
    </citation>
    <scope>NUCLEOTIDE SEQUENCE</scope>
</reference>